<organism evidence="1 2">
    <name type="scientific">Clostridium cochlearium</name>
    <dbReference type="NCBI Taxonomy" id="1494"/>
    <lineage>
        <taxon>Bacteria</taxon>
        <taxon>Bacillati</taxon>
        <taxon>Bacillota</taxon>
        <taxon>Clostridia</taxon>
        <taxon>Eubacteriales</taxon>
        <taxon>Clostridiaceae</taxon>
        <taxon>Clostridium</taxon>
    </lineage>
</organism>
<dbReference type="SUPFAM" id="SSF103642">
    <property type="entry name" value="Sec-C motif"/>
    <property type="match status" value="1"/>
</dbReference>
<keyword evidence="1" id="KW-0378">Hydrolase</keyword>
<dbReference type="NCBIfam" id="NF004088">
    <property type="entry name" value="PRK05590.1"/>
    <property type="match status" value="1"/>
</dbReference>
<dbReference type="GO" id="GO:0004386">
    <property type="term" value="F:helicase activity"/>
    <property type="evidence" value="ECO:0007669"/>
    <property type="project" value="UniProtKB-KW"/>
</dbReference>
<evidence type="ECO:0000313" key="1">
    <source>
        <dbReference type="EMBL" id="SQB34188.1"/>
    </source>
</evidence>
<name>A0A2X2VZZ9_CLOCO</name>
<gene>
    <name evidence="1" type="primary">secA_2</name>
    <name evidence="1" type="ORF">NCTC13028_01082</name>
</gene>
<sequence>MSLYTEWKKVVVFFVQTKGEDEFWKELNSVQQKIIPVVLKNHTEIMEGSVEDLAKKFDVSTISFVGFLDGINSSLKEAIDLESLTEDTNVKLDINFEKLYIDMLQGNIDDFFNLPEWNIIFPKNKLTDLKLTYGVSKTIENPNKVKRNDPCPCGSGKKYKRCCGR</sequence>
<dbReference type="Gene3D" id="3.10.450.50">
    <property type="match status" value="1"/>
</dbReference>
<dbReference type="InterPro" id="IPR004027">
    <property type="entry name" value="SEC_C_motif"/>
</dbReference>
<dbReference type="Proteomes" id="UP000250223">
    <property type="component" value="Unassembled WGS sequence"/>
</dbReference>
<dbReference type="EMBL" id="UAWC01000007">
    <property type="protein sequence ID" value="SQB34188.1"/>
    <property type="molecule type" value="Genomic_DNA"/>
</dbReference>
<keyword evidence="1" id="KW-0067">ATP-binding</keyword>
<evidence type="ECO:0000313" key="2">
    <source>
        <dbReference type="Proteomes" id="UP000250223"/>
    </source>
</evidence>
<proteinExistence type="predicted"/>
<reference evidence="1 2" key="1">
    <citation type="submission" date="2018-06" db="EMBL/GenBank/DDBJ databases">
        <authorList>
            <consortium name="Pathogen Informatics"/>
            <person name="Doyle S."/>
        </authorList>
    </citation>
    <scope>NUCLEOTIDE SEQUENCE [LARGE SCALE GENOMIC DNA]</scope>
    <source>
        <strain evidence="1 2">NCTC13028</strain>
    </source>
</reference>
<protein>
    <submittedName>
        <fullName evidence="1">Preprotein translocase subunit SecA (ATPase, RNA helicase)</fullName>
    </submittedName>
</protein>
<keyword evidence="1" id="KW-0347">Helicase</keyword>
<dbReference type="AlphaFoldDB" id="A0A2X2VZZ9"/>
<dbReference type="RefSeq" id="WP_111921393.1">
    <property type="nucleotide sequence ID" value="NZ_UAWC01000007.1"/>
</dbReference>
<accession>A0A2X2VZZ9</accession>
<dbReference type="Pfam" id="PF02810">
    <property type="entry name" value="SEC-C"/>
    <property type="match status" value="1"/>
</dbReference>
<keyword evidence="1" id="KW-0547">Nucleotide-binding</keyword>